<organism evidence="8 9">
    <name type="scientific">Bimuria novae-zelandiae CBS 107.79</name>
    <dbReference type="NCBI Taxonomy" id="1447943"/>
    <lineage>
        <taxon>Eukaryota</taxon>
        <taxon>Fungi</taxon>
        <taxon>Dikarya</taxon>
        <taxon>Ascomycota</taxon>
        <taxon>Pezizomycotina</taxon>
        <taxon>Dothideomycetes</taxon>
        <taxon>Pleosporomycetidae</taxon>
        <taxon>Pleosporales</taxon>
        <taxon>Massarineae</taxon>
        <taxon>Didymosphaeriaceae</taxon>
        <taxon>Bimuria</taxon>
    </lineage>
</organism>
<evidence type="ECO:0000313" key="9">
    <source>
        <dbReference type="Proteomes" id="UP000800036"/>
    </source>
</evidence>
<reference evidence="8" key="1">
    <citation type="journal article" date="2020" name="Stud. Mycol.">
        <title>101 Dothideomycetes genomes: a test case for predicting lifestyles and emergence of pathogens.</title>
        <authorList>
            <person name="Haridas S."/>
            <person name="Albert R."/>
            <person name="Binder M."/>
            <person name="Bloem J."/>
            <person name="Labutti K."/>
            <person name="Salamov A."/>
            <person name="Andreopoulos B."/>
            <person name="Baker S."/>
            <person name="Barry K."/>
            <person name="Bills G."/>
            <person name="Bluhm B."/>
            <person name="Cannon C."/>
            <person name="Castanera R."/>
            <person name="Culley D."/>
            <person name="Daum C."/>
            <person name="Ezra D."/>
            <person name="Gonzalez J."/>
            <person name="Henrissat B."/>
            <person name="Kuo A."/>
            <person name="Liang C."/>
            <person name="Lipzen A."/>
            <person name="Lutzoni F."/>
            <person name="Magnuson J."/>
            <person name="Mondo S."/>
            <person name="Nolan M."/>
            <person name="Ohm R."/>
            <person name="Pangilinan J."/>
            <person name="Park H.-J."/>
            <person name="Ramirez L."/>
            <person name="Alfaro M."/>
            <person name="Sun H."/>
            <person name="Tritt A."/>
            <person name="Yoshinaga Y."/>
            <person name="Zwiers L.-H."/>
            <person name="Turgeon B."/>
            <person name="Goodwin S."/>
            <person name="Spatafora J."/>
            <person name="Crous P."/>
            <person name="Grigoriev I."/>
        </authorList>
    </citation>
    <scope>NUCLEOTIDE SEQUENCE</scope>
    <source>
        <strain evidence="8">CBS 107.79</strain>
    </source>
</reference>
<sequence length="355" mass="38571">MGILAFPPLDSLPPTYVAEDNSHALLATCIAFLAIETTFMSLLYTSRFLSSEQKANWNMVALMTGAYIVCLGKITIGLLAIHIGGAGHHAATLSYPTITTALQLNTALQLVCPLTTSLSKMSILCLFYTIFGRTSARYRLVIRVTFVLCLITLLVQVVIPFANCRPFSATWTLGAESMCAINGLFLWKYLSIPNVVTTLVVVAIPIPALWKLHVSTATKAGLGVVLCVCVCGVIAAIMRFESFLAVKSFQDFTYAQVKPLCWTIAESGIYMVAGVLPTLRPLMRKLFGGTGFEKILSGRFRSGKSEQSEQSWGNRGNAMVGKGDEIALVKKGKEFSMLSSDDTVVGDEVEERIKV</sequence>
<feature type="transmembrane region" description="Helical" evidence="6">
    <location>
        <begin position="222"/>
        <end position="240"/>
    </location>
</feature>
<feature type="transmembrane region" description="Helical" evidence="6">
    <location>
        <begin position="107"/>
        <end position="128"/>
    </location>
</feature>
<evidence type="ECO:0000313" key="8">
    <source>
        <dbReference type="EMBL" id="KAF1971974.1"/>
    </source>
</evidence>
<dbReference type="InterPro" id="IPR049326">
    <property type="entry name" value="Rhodopsin_dom_fungi"/>
</dbReference>
<keyword evidence="2 6" id="KW-0812">Transmembrane</keyword>
<evidence type="ECO:0000256" key="3">
    <source>
        <dbReference type="ARBA" id="ARBA00022989"/>
    </source>
</evidence>
<comment type="subcellular location">
    <subcellularLocation>
        <location evidence="1">Membrane</location>
        <topology evidence="1">Multi-pass membrane protein</topology>
    </subcellularLocation>
</comment>
<protein>
    <recommendedName>
        <fullName evidence="7">Rhodopsin domain-containing protein</fullName>
    </recommendedName>
</protein>
<feature type="transmembrane region" description="Helical" evidence="6">
    <location>
        <begin position="192"/>
        <end position="210"/>
    </location>
</feature>
<name>A0A6A5V4K6_9PLEO</name>
<keyword evidence="4 6" id="KW-0472">Membrane</keyword>
<feature type="transmembrane region" description="Helical" evidence="6">
    <location>
        <begin position="24"/>
        <end position="44"/>
    </location>
</feature>
<dbReference type="Pfam" id="PF20684">
    <property type="entry name" value="Fung_rhodopsin"/>
    <property type="match status" value="1"/>
</dbReference>
<feature type="transmembrane region" description="Helical" evidence="6">
    <location>
        <begin position="140"/>
        <end position="162"/>
    </location>
</feature>
<gene>
    <name evidence="8" type="ORF">BU23DRAFT_168768</name>
</gene>
<dbReference type="InterPro" id="IPR052337">
    <property type="entry name" value="SAT4-like"/>
</dbReference>
<evidence type="ECO:0000256" key="4">
    <source>
        <dbReference type="ARBA" id="ARBA00023136"/>
    </source>
</evidence>
<dbReference type="EMBL" id="ML976690">
    <property type="protein sequence ID" value="KAF1971974.1"/>
    <property type="molecule type" value="Genomic_DNA"/>
</dbReference>
<accession>A0A6A5V4K6</accession>
<dbReference type="OrthoDB" id="3648173at2759"/>
<feature type="domain" description="Rhodopsin" evidence="7">
    <location>
        <begin position="57"/>
        <end position="285"/>
    </location>
</feature>
<evidence type="ECO:0000256" key="6">
    <source>
        <dbReference type="SAM" id="Phobius"/>
    </source>
</evidence>
<keyword evidence="9" id="KW-1185">Reference proteome</keyword>
<dbReference type="PANTHER" id="PTHR33048">
    <property type="entry name" value="PTH11-LIKE INTEGRAL MEMBRANE PROTEIN (AFU_ORTHOLOGUE AFUA_5G11245)"/>
    <property type="match status" value="1"/>
</dbReference>
<feature type="transmembrane region" description="Helical" evidence="6">
    <location>
        <begin position="65"/>
        <end position="87"/>
    </location>
</feature>
<dbReference type="GO" id="GO:0016020">
    <property type="term" value="C:membrane"/>
    <property type="evidence" value="ECO:0007669"/>
    <property type="project" value="UniProtKB-SubCell"/>
</dbReference>
<evidence type="ECO:0000256" key="1">
    <source>
        <dbReference type="ARBA" id="ARBA00004141"/>
    </source>
</evidence>
<keyword evidence="3 6" id="KW-1133">Transmembrane helix</keyword>
<dbReference type="AlphaFoldDB" id="A0A6A5V4K6"/>
<evidence type="ECO:0000256" key="5">
    <source>
        <dbReference type="ARBA" id="ARBA00038359"/>
    </source>
</evidence>
<dbReference type="Proteomes" id="UP000800036">
    <property type="component" value="Unassembled WGS sequence"/>
</dbReference>
<evidence type="ECO:0000259" key="7">
    <source>
        <dbReference type="Pfam" id="PF20684"/>
    </source>
</evidence>
<evidence type="ECO:0000256" key="2">
    <source>
        <dbReference type="ARBA" id="ARBA00022692"/>
    </source>
</evidence>
<proteinExistence type="inferred from homology"/>
<comment type="similarity">
    <text evidence="5">Belongs to the SAT4 family.</text>
</comment>
<dbReference type="PANTHER" id="PTHR33048:SF156">
    <property type="entry name" value="INTEGRAL MEMBRANE PROTEIN"/>
    <property type="match status" value="1"/>
</dbReference>
<feature type="transmembrane region" description="Helical" evidence="6">
    <location>
        <begin position="260"/>
        <end position="279"/>
    </location>
</feature>